<evidence type="ECO:0000313" key="3">
    <source>
        <dbReference type="Proteomes" id="UP001291653"/>
    </source>
</evidence>
<dbReference type="EMBL" id="BSBI01000003">
    <property type="protein sequence ID" value="GLF94357.1"/>
    <property type="molecule type" value="Genomic_DNA"/>
</dbReference>
<name>A0ABQ5NVR5_9ACTN</name>
<evidence type="ECO:0000256" key="1">
    <source>
        <dbReference type="SAM" id="MobiDB-lite"/>
    </source>
</evidence>
<feature type="compositionally biased region" description="Low complexity" evidence="1">
    <location>
        <begin position="1"/>
        <end position="21"/>
    </location>
</feature>
<dbReference type="Proteomes" id="UP001291653">
    <property type="component" value="Unassembled WGS sequence"/>
</dbReference>
<protein>
    <submittedName>
        <fullName evidence="2">DUF5949 family protein</fullName>
    </submittedName>
</protein>
<comment type="caution">
    <text evidence="2">The sequence shown here is derived from an EMBL/GenBank/DDBJ whole genome shotgun (WGS) entry which is preliminary data.</text>
</comment>
<feature type="region of interest" description="Disordered" evidence="1">
    <location>
        <begin position="1"/>
        <end position="22"/>
    </location>
</feature>
<organism evidence="2 3">
    <name type="scientific">Streptomyces yaizuensis</name>
    <dbReference type="NCBI Taxonomy" id="2989713"/>
    <lineage>
        <taxon>Bacteria</taxon>
        <taxon>Bacillati</taxon>
        <taxon>Actinomycetota</taxon>
        <taxon>Actinomycetes</taxon>
        <taxon>Kitasatosporales</taxon>
        <taxon>Streptomycetaceae</taxon>
        <taxon>Streptomyces</taxon>
    </lineage>
</organism>
<proteinExistence type="predicted"/>
<sequence>MTLAHSAGHSAGNSAGHSAGNPVQRGHLGTVSLLAWAGDPAAGHDTPYLLLYSLGDGSAGPEATVAAMARLITEAGLRTGGGLTDATAPGATSPLRLLIEGGYAVLNLPGVSAQCAAPPEWLAAVAVRGHAHVIIGSLPWPQAVPGYPVSEEALHSYVGQEDILLAAGHALVPVGRLR</sequence>
<accession>A0ABQ5NVR5</accession>
<dbReference type="RefSeq" id="WP_323446452.1">
    <property type="nucleotide sequence ID" value="NZ_BSBI01000003.1"/>
</dbReference>
<dbReference type="InterPro" id="IPR045993">
    <property type="entry name" value="DUF5949"/>
</dbReference>
<evidence type="ECO:0000313" key="2">
    <source>
        <dbReference type="EMBL" id="GLF94357.1"/>
    </source>
</evidence>
<keyword evidence="3" id="KW-1185">Reference proteome</keyword>
<gene>
    <name evidence="2" type="ORF">SYYSPA8_08690</name>
</gene>
<dbReference type="Pfam" id="PF19374">
    <property type="entry name" value="DUF5949"/>
    <property type="match status" value="1"/>
</dbReference>
<reference evidence="2 3" key="1">
    <citation type="submission" date="2022-10" db="EMBL/GenBank/DDBJ databases">
        <title>Draft genome sequence of Streptomyces sp. YSPA8.</title>
        <authorList>
            <person name="Moriuchi R."/>
            <person name="Dohra H."/>
            <person name="Yamamura H."/>
            <person name="Kodani S."/>
        </authorList>
    </citation>
    <scope>NUCLEOTIDE SEQUENCE [LARGE SCALE GENOMIC DNA]</scope>
    <source>
        <strain evidence="2 3">YSPA8</strain>
    </source>
</reference>